<keyword evidence="3" id="KW-0378">Hydrolase</keyword>
<dbReference type="EMBL" id="DS990393">
    <property type="protein sequence ID" value="EFR47393.1"/>
    <property type="molecule type" value="Genomic_DNA"/>
</dbReference>
<dbReference type="RefSeq" id="WP_002957281.1">
    <property type="nucleotide sequence ID" value="NC_020555.1"/>
</dbReference>
<evidence type="ECO:0000313" key="5">
    <source>
        <dbReference type="Proteomes" id="UP000005755"/>
    </source>
</evidence>
<keyword evidence="5" id="KW-1185">Reference proteome</keyword>
<organism evidence="4 5">
    <name type="scientific">Helicobacter cinaedi CCUG 18818 = ATCC BAA-847</name>
    <dbReference type="NCBI Taxonomy" id="537971"/>
    <lineage>
        <taxon>Bacteria</taxon>
        <taxon>Pseudomonadati</taxon>
        <taxon>Campylobacterota</taxon>
        <taxon>Epsilonproteobacteria</taxon>
        <taxon>Campylobacterales</taxon>
        <taxon>Helicobacteraceae</taxon>
        <taxon>Helicobacter</taxon>
    </lineage>
</organism>
<sequence>MPRLWRPSLALNDVKIAQPAIMMHLIVCKENFEKVIYNGENITAFLSKEDMRGLSAIRNIASHDYEGLNLGIIEEVIRSKLPPIQQKINAFL</sequence>
<protein>
    <submittedName>
        <fullName evidence="4">Toxin-antitoxin system, antitoxin component</fullName>
    </submittedName>
</protein>
<proteinExistence type="predicted"/>
<evidence type="ECO:0000256" key="1">
    <source>
        <dbReference type="ARBA" id="ARBA00022649"/>
    </source>
</evidence>
<accession>A0ABN0BCN0</accession>
<evidence type="ECO:0000256" key="3">
    <source>
        <dbReference type="ARBA" id="ARBA00022801"/>
    </source>
</evidence>
<dbReference type="Proteomes" id="UP000005755">
    <property type="component" value="Unassembled WGS sequence"/>
</dbReference>
<name>A0ABN0BCN0_9HELI</name>
<keyword evidence="1" id="KW-1277">Toxin-antitoxin system</keyword>
<gene>
    <name evidence="4" type="ORF">HCCG_01941</name>
</gene>
<dbReference type="Pfam" id="PF01934">
    <property type="entry name" value="HepT-like"/>
    <property type="match status" value="1"/>
</dbReference>
<dbReference type="InterPro" id="IPR008201">
    <property type="entry name" value="HepT-like"/>
</dbReference>
<evidence type="ECO:0000313" key="4">
    <source>
        <dbReference type="EMBL" id="EFR47393.1"/>
    </source>
</evidence>
<reference evidence="5" key="1">
    <citation type="journal article" date="2014" name="Genome Announc.">
        <title>Draft genome sequences of six enterohepatic helicobacter species isolated from humans and one from rhesus macaques.</title>
        <authorList>
            <person name="Shen Z."/>
            <person name="Sheh A."/>
            <person name="Young S.K."/>
            <person name="Abouelliel A."/>
            <person name="Ward D.V."/>
            <person name="Earl A.M."/>
            <person name="Fox J.G."/>
        </authorList>
    </citation>
    <scope>NUCLEOTIDE SEQUENCE [LARGE SCALE GENOMIC DNA]</scope>
    <source>
        <strain evidence="5">CCUG 18818</strain>
    </source>
</reference>
<keyword evidence="2" id="KW-0540">Nuclease</keyword>
<evidence type="ECO:0000256" key="2">
    <source>
        <dbReference type="ARBA" id="ARBA00022722"/>
    </source>
</evidence>